<gene>
    <name evidence="6" type="ORF">DEA37_0004907</name>
</gene>
<evidence type="ECO:0000256" key="2">
    <source>
        <dbReference type="ARBA" id="ARBA00022692"/>
    </source>
</evidence>
<keyword evidence="2 5" id="KW-0812">Transmembrane</keyword>
<dbReference type="Proteomes" id="UP000324629">
    <property type="component" value="Unassembled WGS sequence"/>
</dbReference>
<accession>A0A5J4P307</accession>
<proteinExistence type="predicted"/>
<feature type="transmembrane region" description="Helical" evidence="5">
    <location>
        <begin position="51"/>
        <end position="72"/>
    </location>
</feature>
<dbReference type="EMBL" id="QNGE01000041">
    <property type="protein sequence ID" value="KAA3682261.1"/>
    <property type="molecule type" value="Genomic_DNA"/>
</dbReference>
<dbReference type="AlphaFoldDB" id="A0A5J4P307"/>
<feature type="transmembrane region" description="Helical" evidence="5">
    <location>
        <begin position="84"/>
        <end position="104"/>
    </location>
</feature>
<evidence type="ECO:0000256" key="5">
    <source>
        <dbReference type="SAM" id="Phobius"/>
    </source>
</evidence>
<keyword evidence="3 5" id="KW-1133">Transmembrane helix</keyword>
<dbReference type="Gene3D" id="1.10.1450.10">
    <property type="entry name" value="Tetraspanin"/>
    <property type="match status" value="1"/>
</dbReference>
<evidence type="ECO:0008006" key="8">
    <source>
        <dbReference type="Google" id="ProtNLM"/>
    </source>
</evidence>
<comment type="caution">
    <text evidence="6">The sequence shown here is derived from an EMBL/GenBank/DDBJ whole genome shotgun (WGS) entry which is preliminary data.</text>
</comment>
<protein>
    <recommendedName>
        <fullName evidence="8">Tetraspanin</fullName>
    </recommendedName>
</protein>
<dbReference type="GO" id="GO:0016020">
    <property type="term" value="C:membrane"/>
    <property type="evidence" value="ECO:0007669"/>
    <property type="project" value="UniProtKB-SubCell"/>
</dbReference>
<keyword evidence="7" id="KW-1185">Reference proteome</keyword>
<dbReference type="InterPro" id="IPR008952">
    <property type="entry name" value="Tetraspanin_EC2_sf"/>
</dbReference>
<evidence type="ECO:0000256" key="1">
    <source>
        <dbReference type="ARBA" id="ARBA00004141"/>
    </source>
</evidence>
<organism evidence="6 7">
    <name type="scientific">Paragonimus westermani</name>
    <dbReference type="NCBI Taxonomy" id="34504"/>
    <lineage>
        <taxon>Eukaryota</taxon>
        <taxon>Metazoa</taxon>
        <taxon>Spiralia</taxon>
        <taxon>Lophotrochozoa</taxon>
        <taxon>Platyhelminthes</taxon>
        <taxon>Trematoda</taxon>
        <taxon>Digenea</taxon>
        <taxon>Plagiorchiida</taxon>
        <taxon>Troglotremata</taxon>
        <taxon>Troglotrematidae</taxon>
        <taxon>Paragonimus</taxon>
    </lineage>
</organism>
<evidence type="ECO:0000256" key="3">
    <source>
        <dbReference type="ARBA" id="ARBA00022989"/>
    </source>
</evidence>
<keyword evidence="4 5" id="KW-0472">Membrane</keyword>
<evidence type="ECO:0000313" key="6">
    <source>
        <dbReference type="EMBL" id="KAA3682261.1"/>
    </source>
</evidence>
<sequence>MSMRLSPRIIVWVLLCAWLFTSTIALGTAVLMLYIYDKTFETFFGEPLTRLVRTSAVILAGWTLITFGAAVRTAKANRRSLGKVFFLFSLLGFAGEMLTLIALACYREHIFGLPLLKKAILRLVEDYDKSPVARSILDTIHARFDCCGVDEWHREWRQVPPYPPQRDPVNQEPWVPQSCCLGISQITPTCGFAKIRPPITVTQVVKHEEHVLQTVIPAPWYSHIQNEPCPDKIFEWLAEVPIYILMLSLTVSVSRMMLTVHAVFAYTDIRKRKSTIPR</sequence>
<dbReference type="InterPro" id="IPR018499">
    <property type="entry name" value="Tetraspanin/Peripherin"/>
</dbReference>
<comment type="subcellular location">
    <subcellularLocation>
        <location evidence="1">Membrane</location>
        <topology evidence="1">Multi-pass membrane protein</topology>
    </subcellularLocation>
</comment>
<evidence type="ECO:0000313" key="7">
    <source>
        <dbReference type="Proteomes" id="UP000324629"/>
    </source>
</evidence>
<name>A0A5J4P307_9TREM</name>
<dbReference type="SUPFAM" id="SSF48652">
    <property type="entry name" value="Tetraspanin"/>
    <property type="match status" value="1"/>
</dbReference>
<feature type="transmembrane region" description="Helical" evidence="5">
    <location>
        <begin position="242"/>
        <end position="266"/>
    </location>
</feature>
<reference evidence="6 7" key="1">
    <citation type="journal article" date="2019" name="Gigascience">
        <title>Whole-genome sequence of the oriental lung fluke Paragonimus westermani.</title>
        <authorList>
            <person name="Oey H."/>
            <person name="Zakrzewski M."/>
            <person name="Narain K."/>
            <person name="Devi K.R."/>
            <person name="Agatsuma T."/>
            <person name="Nawaratna S."/>
            <person name="Gobert G.N."/>
            <person name="Jones M.K."/>
            <person name="Ragan M.A."/>
            <person name="McManus D.P."/>
            <person name="Krause L."/>
        </authorList>
    </citation>
    <scope>NUCLEOTIDE SEQUENCE [LARGE SCALE GENOMIC DNA]</scope>
    <source>
        <strain evidence="6 7">IND2009</strain>
    </source>
</reference>
<evidence type="ECO:0000256" key="4">
    <source>
        <dbReference type="ARBA" id="ARBA00023136"/>
    </source>
</evidence>
<dbReference type="Pfam" id="PF00335">
    <property type="entry name" value="Tetraspanin"/>
    <property type="match status" value="1"/>
</dbReference>